<proteinExistence type="predicted"/>
<dbReference type="PROSITE" id="PS50103">
    <property type="entry name" value="ZF_C3H1"/>
    <property type="match status" value="1"/>
</dbReference>
<feature type="compositionally biased region" description="Polar residues" evidence="5">
    <location>
        <begin position="313"/>
        <end position="343"/>
    </location>
</feature>
<dbReference type="GeneID" id="62160913"/>
<dbReference type="PANTHER" id="PTHR37543">
    <property type="entry name" value="CCCH ZINC FINGER DNA BINDING PROTEIN (AFU_ORTHOLOGUE AFUA_5G12760)"/>
    <property type="match status" value="1"/>
</dbReference>
<evidence type="ECO:0000256" key="3">
    <source>
        <dbReference type="ARBA" id="ARBA00022833"/>
    </source>
</evidence>
<dbReference type="InterPro" id="IPR036855">
    <property type="entry name" value="Znf_CCCH_sf"/>
</dbReference>
<gene>
    <name evidence="7" type="ORF">CkaCkLH20_05120</name>
</gene>
<reference evidence="7" key="2">
    <citation type="submission" date="2020-11" db="EMBL/GenBank/DDBJ databases">
        <title>Whole genome sequencing of Colletotrichum sp.</title>
        <authorList>
            <person name="Li H."/>
        </authorList>
    </citation>
    <scope>NUCLEOTIDE SEQUENCE</scope>
    <source>
        <strain evidence="7">CkLH20</strain>
    </source>
</reference>
<dbReference type="SUPFAM" id="SSF90229">
    <property type="entry name" value="CCCH zinc finger"/>
    <property type="match status" value="1"/>
</dbReference>
<evidence type="ECO:0000313" key="7">
    <source>
        <dbReference type="EMBL" id="KAF9877420.1"/>
    </source>
</evidence>
<reference evidence="7" key="1">
    <citation type="submission" date="2020-03" db="EMBL/GenBank/DDBJ databases">
        <authorList>
            <person name="He L."/>
        </authorList>
    </citation>
    <scope>NUCLEOTIDE SEQUENCE</scope>
    <source>
        <strain evidence="7">CkLH20</strain>
    </source>
</reference>
<dbReference type="GO" id="GO:0008270">
    <property type="term" value="F:zinc ion binding"/>
    <property type="evidence" value="ECO:0007669"/>
    <property type="project" value="UniProtKB-KW"/>
</dbReference>
<evidence type="ECO:0000259" key="6">
    <source>
        <dbReference type="PROSITE" id="PS50103"/>
    </source>
</evidence>
<dbReference type="InterPro" id="IPR000571">
    <property type="entry name" value="Znf_CCCH"/>
</dbReference>
<keyword evidence="1 4" id="KW-0479">Metal-binding</keyword>
<keyword evidence="8" id="KW-1185">Reference proteome</keyword>
<accession>A0A9P6IEW8</accession>
<dbReference type="Pfam" id="PF25540">
    <property type="entry name" value="DUF7923"/>
    <property type="match status" value="1"/>
</dbReference>
<dbReference type="PANTHER" id="PTHR37543:SF1">
    <property type="entry name" value="CCCH ZINC FINGER DNA BINDING PROTEIN (AFU_ORTHOLOGUE AFUA_5G12760)"/>
    <property type="match status" value="1"/>
</dbReference>
<dbReference type="OrthoDB" id="2270193at2759"/>
<dbReference type="AlphaFoldDB" id="A0A9P6IEW8"/>
<evidence type="ECO:0000256" key="1">
    <source>
        <dbReference type="ARBA" id="ARBA00022723"/>
    </source>
</evidence>
<dbReference type="RefSeq" id="XP_038746881.1">
    <property type="nucleotide sequence ID" value="XM_038887839.1"/>
</dbReference>
<dbReference type="InterPro" id="IPR057683">
    <property type="entry name" value="DUF7923"/>
</dbReference>
<keyword evidence="2 4" id="KW-0863">Zinc-finger</keyword>
<evidence type="ECO:0000256" key="2">
    <source>
        <dbReference type="ARBA" id="ARBA00022771"/>
    </source>
</evidence>
<evidence type="ECO:0000256" key="5">
    <source>
        <dbReference type="SAM" id="MobiDB-lite"/>
    </source>
</evidence>
<protein>
    <submittedName>
        <fullName evidence="7">C-x8-c-x5-c-x3-h type zinc finger protein</fullName>
    </submittedName>
</protein>
<name>A0A9P6IEW8_9PEZI</name>
<organism evidence="7 8">
    <name type="scientific">Colletotrichum karsti</name>
    <dbReference type="NCBI Taxonomy" id="1095194"/>
    <lineage>
        <taxon>Eukaryota</taxon>
        <taxon>Fungi</taxon>
        <taxon>Dikarya</taxon>
        <taxon>Ascomycota</taxon>
        <taxon>Pezizomycotina</taxon>
        <taxon>Sordariomycetes</taxon>
        <taxon>Hypocreomycetidae</taxon>
        <taxon>Glomerellales</taxon>
        <taxon>Glomerellaceae</taxon>
        <taxon>Colletotrichum</taxon>
        <taxon>Colletotrichum boninense species complex</taxon>
    </lineage>
</organism>
<dbReference type="Pfam" id="PF25542">
    <property type="entry name" value="zf-CCCH_12"/>
    <property type="match status" value="1"/>
</dbReference>
<sequence>MDGQNDLSKYIQQLELFRQHDYNRDQMIQEILVRYERLQRDYLEKCDDYSNEVESRRMWQTKAQKADREVQMLSKTSESNPFVFVIIDGDGAVFQDALLRAGADGGARAGYLLSNEIRNYVTDAYPQTASQDWNIVVQVVLNLDGLAKKLHASGIVPNTVAERTLADFGRGFGRSQPLFSFIDVGSGKESADHKIREMLRLMVRVTQCKHIFFGPCHDNGYLPVLEPYNLDPNVNPRLTLIETTPAEEGFKHLNFHRISFKSVFRTEKLPDRVERTIVSTITATAGMQPLPPPTSFTQPNGSASNGNGGALLRSNTNESQPPRVTSPSSSGGAQTPTSWSTLTKSVAPKTIDISSKKTAPKKYYLLNAESQRVDEALPRTDPTAEKRFKDRMNKLGNVCNAFHLHNNCKNGDDCGYSHGERLSPGELLVLKQKKPRVRVFEDGNTQIMAA</sequence>
<keyword evidence="3 4" id="KW-0862">Zinc</keyword>
<dbReference type="EMBL" id="JAATWM020000014">
    <property type="protein sequence ID" value="KAF9877420.1"/>
    <property type="molecule type" value="Genomic_DNA"/>
</dbReference>
<dbReference type="Proteomes" id="UP000781932">
    <property type="component" value="Unassembled WGS sequence"/>
</dbReference>
<feature type="domain" description="C3H1-type" evidence="6">
    <location>
        <begin position="398"/>
        <end position="421"/>
    </location>
</feature>
<feature type="zinc finger region" description="C3H1-type" evidence="4">
    <location>
        <begin position="398"/>
        <end position="421"/>
    </location>
</feature>
<evidence type="ECO:0000313" key="8">
    <source>
        <dbReference type="Proteomes" id="UP000781932"/>
    </source>
</evidence>
<feature type="region of interest" description="Disordered" evidence="5">
    <location>
        <begin position="284"/>
        <end position="343"/>
    </location>
</feature>
<evidence type="ECO:0000256" key="4">
    <source>
        <dbReference type="PROSITE-ProRule" id="PRU00723"/>
    </source>
</evidence>
<comment type="caution">
    <text evidence="7">The sequence shown here is derived from an EMBL/GenBank/DDBJ whole genome shotgun (WGS) entry which is preliminary data.</text>
</comment>